<dbReference type="AlphaFoldDB" id="A0A2H1EA15"/>
<accession>A0A2H1EA15</accession>
<name>A0A2H1EA15_9FLAO</name>
<dbReference type="GeneID" id="47722875"/>
<evidence type="ECO:0000313" key="1">
    <source>
        <dbReference type="EMBL" id="SFZ81899.1"/>
    </source>
</evidence>
<protein>
    <recommendedName>
        <fullName evidence="3">Histidyl-tRNA synthetase</fullName>
    </recommendedName>
</protein>
<organism evidence="1 2">
    <name type="scientific">Tenacibaculum maritimum NCIMB 2154</name>
    <dbReference type="NCBI Taxonomy" id="1349785"/>
    <lineage>
        <taxon>Bacteria</taxon>
        <taxon>Pseudomonadati</taxon>
        <taxon>Bacteroidota</taxon>
        <taxon>Flavobacteriia</taxon>
        <taxon>Flavobacteriales</taxon>
        <taxon>Flavobacteriaceae</taxon>
        <taxon>Tenacibaculum</taxon>
    </lineage>
</organism>
<keyword evidence="2" id="KW-1185">Reference proteome</keyword>
<gene>
    <name evidence="1" type="ORF">MARIT_1336</name>
</gene>
<evidence type="ECO:0000313" key="2">
    <source>
        <dbReference type="Proteomes" id="UP000231564"/>
    </source>
</evidence>
<dbReference type="STRING" id="1349785.GCA_000509405_00474"/>
<proteinExistence type="predicted"/>
<dbReference type="Proteomes" id="UP000231564">
    <property type="component" value="Chromosome MARIT"/>
</dbReference>
<dbReference type="InterPro" id="IPR045470">
    <property type="entry name" value="DUF6495"/>
</dbReference>
<evidence type="ECO:0008006" key="3">
    <source>
        <dbReference type="Google" id="ProtNLM"/>
    </source>
</evidence>
<dbReference type="OrthoDB" id="956723at2"/>
<dbReference type="KEGG" id="tmar:MARIT_1336"/>
<dbReference type="RefSeq" id="WP_024742167.1">
    <property type="nucleotide sequence ID" value="NZ_BAUG01000052.1"/>
</dbReference>
<dbReference type="Pfam" id="PF20105">
    <property type="entry name" value="DUF6495"/>
    <property type="match status" value="1"/>
</dbReference>
<sequence length="156" mass="18497">MKYRQLTREQFESLHEEFARFLASQSIDAKEWKQLKEEKPHIAAEEMNIFSDVVWDDVLTKTAYLEHFSESSINLFKSDKEEIHRIVINVENKKANLLTQEGFEWLLKNAMDESVAFFKGTKKYRDERNFEVFDLIEKGSQIAKGAIFEHFNRLIS</sequence>
<dbReference type="EMBL" id="LT634361">
    <property type="protein sequence ID" value="SFZ81899.1"/>
    <property type="molecule type" value="Genomic_DNA"/>
</dbReference>
<reference evidence="1 2" key="1">
    <citation type="submission" date="2016-11" db="EMBL/GenBank/DDBJ databases">
        <authorList>
            <person name="Jaros S."/>
            <person name="Januszkiewicz K."/>
            <person name="Wedrychowicz H."/>
        </authorList>
    </citation>
    <scope>NUCLEOTIDE SEQUENCE [LARGE SCALE GENOMIC DNA]</scope>
    <source>
        <strain evidence="1">NCIMB 2154T</strain>
    </source>
</reference>